<dbReference type="PRINTS" id="PR00035">
    <property type="entry name" value="HTHGNTR"/>
</dbReference>
<dbReference type="PROSITE" id="PS50949">
    <property type="entry name" value="HTH_GNTR"/>
    <property type="match status" value="1"/>
</dbReference>
<evidence type="ECO:0000256" key="3">
    <source>
        <dbReference type="ARBA" id="ARBA00023163"/>
    </source>
</evidence>
<dbReference type="SUPFAM" id="SSF46785">
    <property type="entry name" value="Winged helix' DNA-binding domain"/>
    <property type="match status" value="1"/>
</dbReference>
<feature type="domain" description="HTH gntR-type" evidence="4">
    <location>
        <begin position="18"/>
        <end position="86"/>
    </location>
</feature>
<gene>
    <name evidence="5" type="primary">lutR_3</name>
    <name evidence="5" type="ORF">DSM106044_05184</name>
</gene>
<evidence type="ECO:0000259" key="4">
    <source>
        <dbReference type="PROSITE" id="PS50949"/>
    </source>
</evidence>
<dbReference type="InterPro" id="IPR000524">
    <property type="entry name" value="Tscrpt_reg_HTH_GntR"/>
</dbReference>
<dbReference type="SUPFAM" id="SSF48008">
    <property type="entry name" value="GntR ligand-binding domain-like"/>
    <property type="match status" value="1"/>
</dbReference>
<dbReference type="GO" id="GO:0003700">
    <property type="term" value="F:DNA-binding transcription factor activity"/>
    <property type="evidence" value="ECO:0007669"/>
    <property type="project" value="InterPro"/>
</dbReference>
<reference evidence="5 6" key="1">
    <citation type="journal article" date="2019" name="Anaerobe">
        <title>Detection of Robinsoniella peoriensis in multiple bone samples of a trauma patient.</title>
        <authorList>
            <person name="Schrottner P."/>
            <person name="Hartwich K."/>
            <person name="Bunk B."/>
            <person name="Schober I."/>
            <person name="Helbig S."/>
            <person name="Rudolph W.W."/>
            <person name="Gunzer F."/>
        </authorList>
    </citation>
    <scope>NUCLEOTIDE SEQUENCE [LARGE SCALE GENOMIC DNA]</scope>
    <source>
        <strain evidence="5 6">DSM 106044</strain>
    </source>
</reference>
<comment type="caution">
    <text evidence="5">The sequence shown here is derived from an EMBL/GenBank/DDBJ whole genome shotgun (WGS) entry which is preliminary data.</text>
</comment>
<dbReference type="PANTHER" id="PTHR43537">
    <property type="entry name" value="TRANSCRIPTIONAL REGULATOR, GNTR FAMILY"/>
    <property type="match status" value="1"/>
</dbReference>
<dbReference type="RefSeq" id="WP_138004037.1">
    <property type="nucleotide sequence ID" value="NZ_QGQD01000107.1"/>
</dbReference>
<dbReference type="STRING" id="180332.GCA_000797495_02289"/>
<dbReference type="SMART" id="SM00345">
    <property type="entry name" value="HTH_GNTR"/>
    <property type="match status" value="1"/>
</dbReference>
<keyword evidence="2" id="KW-0238">DNA-binding</keyword>
<evidence type="ECO:0000256" key="2">
    <source>
        <dbReference type="ARBA" id="ARBA00023125"/>
    </source>
</evidence>
<dbReference type="Pfam" id="PF00392">
    <property type="entry name" value="GntR"/>
    <property type="match status" value="1"/>
</dbReference>
<dbReference type="Proteomes" id="UP000306509">
    <property type="component" value="Unassembled WGS sequence"/>
</dbReference>
<dbReference type="Gene3D" id="1.10.10.10">
    <property type="entry name" value="Winged helix-like DNA-binding domain superfamily/Winged helix DNA-binding domain"/>
    <property type="match status" value="1"/>
</dbReference>
<sequence length="242" mass="27587">MAQSKTDTPILSRSLQNKSIVSRIVNQITDAIINGELKPGDKLPTETSLCATFEVGRNSIREAIKILEAYGVVYIKRPDGTFVNDRYSQKMLDPMLYGILLEKNSSDEIIQLRKVLDIGIMQQIMHTITPEQIAHIEGCLENLINAVSKKDKDIETVLNADIDFHMALTNASQNQLLLSMYTYVDRITIPSRKNAVKMVLAEDDTDDFIRLHTEMLTMISRKDFTGIEHTINDHYKFWKQVI</sequence>
<keyword evidence="3" id="KW-0804">Transcription</keyword>
<dbReference type="InterPro" id="IPR036390">
    <property type="entry name" value="WH_DNA-bd_sf"/>
</dbReference>
<dbReference type="GO" id="GO:0003677">
    <property type="term" value="F:DNA binding"/>
    <property type="evidence" value="ECO:0007669"/>
    <property type="project" value="UniProtKB-KW"/>
</dbReference>
<dbReference type="InterPro" id="IPR011711">
    <property type="entry name" value="GntR_C"/>
</dbReference>
<evidence type="ECO:0000256" key="1">
    <source>
        <dbReference type="ARBA" id="ARBA00023015"/>
    </source>
</evidence>
<dbReference type="Pfam" id="PF07729">
    <property type="entry name" value="FCD"/>
    <property type="match status" value="1"/>
</dbReference>
<evidence type="ECO:0000313" key="6">
    <source>
        <dbReference type="Proteomes" id="UP000306509"/>
    </source>
</evidence>
<dbReference type="AlphaFoldDB" id="A0A4U8PZJ7"/>
<evidence type="ECO:0000313" key="5">
    <source>
        <dbReference type="EMBL" id="TLC97821.1"/>
    </source>
</evidence>
<proteinExistence type="predicted"/>
<dbReference type="InterPro" id="IPR036388">
    <property type="entry name" value="WH-like_DNA-bd_sf"/>
</dbReference>
<dbReference type="SMART" id="SM00895">
    <property type="entry name" value="FCD"/>
    <property type="match status" value="1"/>
</dbReference>
<name>A0A4U8PZJ7_9FIRM</name>
<keyword evidence="1" id="KW-0805">Transcription regulation</keyword>
<dbReference type="CDD" id="cd07377">
    <property type="entry name" value="WHTH_GntR"/>
    <property type="match status" value="1"/>
</dbReference>
<dbReference type="EMBL" id="QGQD01000107">
    <property type="protein sequence ID" value="TLC97821.1"/>
    <property type="molecule type" value="Genomic_DNA"/>
</dbReference>
<keyword evidence="6" id="KW-1185">Reference proteome</keyword>
<dbReference type="PANTHER" id="PTHR43537:SF5">
    <property type="entry name" value="UXU OPERON TRANSCRIPTIONAL REGULATOR"/>
    <property type="match status" value="1"/>
</dbReference>
<dbReference type="InterPro" id="IPR008920">
    <property type="entry name" value="TF_FadR/GntR_C"/>
</dbReference>
<dbReference type="Gene3D" id="1.20.120.530">
    <property type="entry name" value="GntR ligand-binding domain-like"/>
    <property type="match status" value="1"/>
</dbReference>
<protein>
    <submittedName>
        <fullName evidence="5">L-lactate utilization operon repressor</fullName>
    </submittedName>
</protein>
<accession>A0A4U8PZJ7</accession>
<organism evidence="5 6">
    <name type="scientific">Robinsoniella peoriensis</name>
    <dbReference type="NCBI Taxonomy" id="180332"/>
    <lineage>
        <taxon>Bacteria</taxon>
        <taxon>Bacillati</taxon>
        <taxon>Bacillota</taxon>
        <taxon>Clostridia</taxon>
        <taxon>Lachnospirales</taxon>
        <taxon>Lachnospiraceae</taxon>
        <taxon>Robinsoniella</taxon>
    </lineage>
</organism>